<keyword evidence="4" id="KW-1185">Reference proteome</keyword>
<dbReference type="Proteomes" id="UP000315321">
    <property type="component" value="Unassembled WGS sequence"/>
</dbReference>
<accession>A0ABY3DUD6</accession>
<evidence type="ECO:0000313" key="3">
    <source>
        <dbReference type="EMBL" id="TSJ61517.1"/>
    </source>
</evidence>
<dbReference type="InterPro" id="IPR043144">
    <property type="entry name" value="Mal/L-sulf/L-lact_DH-like_ah"/>
</dbReference>
<dbReference type="InterPro" id="IPR036111">
    <property type="entry name" value="Mal/L-sulfo/L-lacto_DH-like_sf"/>
</dbReference>
<comment type="similarity">
    <text evidence="1">Belongs to the LDH2/MDH2 oxidoreductase family.</text>
</comment>
<proteinExistence type="inferred from homology"/>
<dbReference type="EMBL" id="VMBP01000004">
    <property type="protein sequence ID" value="TSJ61517.1"/>
    <property type="molecule type" value="Genomic_DNA"/>
</dbReference>
<dbReference type="InterPro" id="IPR003767">
    <property type="entry name" value="Malate/L-lactate_DH-like"/>
</dbReference>
<dbReference type="PANTHER" id="PTHR11091">
    <property type="entry name" value="OXIDOREDUCTASE-RELATED"/>
    <property type="match status" value="1"/>
</dbReference>
<reference evidence="3 4" key="1">
    <citation type="submission" date="2019-07" db="EMBL/GenBank/DDBJ databases">
        <authorList>
            <person name="Grouzdev D.S."/>
        </authorList>
    </citation>
    <scope>NUCLEOTIDE SEQUENCE [LARGE SCALE GENOMIC DNA]</scope>
    <source>
        <strain evidence="3 4">3C</strain>
    </source>
</reference>
<evidence type="ECO:0000313" key="4">
    <source>
        <dbReference type="Proteomes" id="UP000315321"/>
    </source>
</evidence>
<organism evidence="3 4">
    <name type="scientific">Ancylobacter moscoviensis</name>
    <dbReference type="NCBI Taxonomy" id="2597768"/>
    <lineage>
        <taxon>Bacteria</taxon>
        <taxon>Pseudomonadati</taxon>
        <taxon>Pseudomonadota</taxon>
        <taxon>Alphaproteobacteria</taxon>
        <taxon>Hyphomicrobiales</taxon>
        <taxon>Xanthobacteraceae</taxon>
        <taxon>Ancylobacter</taxon>
    </lineage>
</organism>
<sequence length="364" mass="38939">MPSFDRRRKRLMRISIDRLHALYASVARVHGARDEEATIFADGLLRADMRGHHTQGLGLLPYLDDLYEAGVMHFGRPITVERESSAAALIDGHGGSGHVVGKKAMDIAIAKAESAGVGFVTVKRSGDYGMASNYALQALDRGMIGISMSTGPLLVAPWGGRDAYFCTNPLAIAVPSGERDPIVIDMATSAGSMGKVVLAARDGKRLDEKAVVDGEGVYTDDPLRVILNVMDRESRMSGALLPSGPKGFGMLLMVELLSALLSGERDWLGERPADPTGRAAYYAHTFIAISVSQFQDPAAFAAAADRMIATLTGSRPAQGFDAVRLPGGGAAATEREYRANGIQLRDEEWAMVERLAQKRGIPLA</sequence>
<dbReference type="PANTHER" id="PTHR11091:SF0">
    <property type="entry name" value="MALATE DEHYDROGENASE"/>
    <property type="match status" value="1"/>
</dbReference>
<evidence type="ECO:0000256" key="2">
    <source>
        <dbReference type="ARBA" id="ARBA00023002"/>
    </source>
</evidence>
<dbReference type="Gene3D" id="1.10.1530.10">
    <property type="match status" value="1"/>
</dbReference>
<protein>
    <submittedName>
        <fullName evidence="3">Ldh family oxidoreductase</fullName>
    </submittedName>
</protein>
<keyword evidence="2" id="KW-0560">Oxidoreductase</keyword>
<name>A0ABY3DUD6_9HYPH</name>
<dbReference type="SUPFAM" id="SSF89733">
    <property type="entry name" value="L-sulfolactate dehydrogenase-like"/>
    <property type="match status" value="1"/>
</dbReference>
<gene>
    <name evidence="3" type="ORF">FO470_13615</name>
</gene>
<dbReference type="Pfam" id="PF02615">
    <property type="entry name" value="Ldh_2"/>
    <property type="match status" value="1"/>
</dbReference>
<dbReference type="Gene3D" id="3.30.1370.60">
    <property type="entry name" value="Hypothetical oxidoreductase yiak, domain 2"/>
    <property type="match status" value="1"/>
</dbReference>
<comment type="caution">
    <text evidence="3">The sequence shown here is derived from an EMBL/GenBank/DDBJ whole genome shotgun (WGS) entry which is preliminary data.</text>
</comment>
<evidence type="ECO:0000256" key="1">
    <source>
        <dbReference type="ARBA" id="ARBA00006056"/>
    </source>
</evidence>
<dbReference type="InterPro" id="IPR043143">
    <property type="entry name" value="Mal/L-sulf/L-lact_DH-like_NADP"/>
</dbReference>